<protein>
    <recommendedName>
        <fullName evidence="4">C2H2-type domain-containing protein</fullName>
    </recommendedName>
</protein>
<dbReference type="SUPFAM" id="SSF57667">
    <property type="entry name" value="beta-beta-alpha zinc fingers"/>
    <property type="match status" value="1"/>
</dbReference>
<evidence type="ECO:0000256" key="1">
    <source>
        <dbReference type="PROSITE-ProRule" id="PRU00042"/>
    </source>
</evidence>
<organism evidence="5 6">
    <name type="scientific">Caenorhabditis briggsae</name>
    <dbReference type="NCBI Taxonomy" id="6238"/>
    <lineage>
        <taxon>Eukaryota</taxon>
        <taxon>Metazoa</taxon>
        <taxon>Ecdysozoa</taxon>
        <taxon>Nematoda</taxon>
        <taxon>Chromadorea</taxon>
        <taxon>Rhabditida</taxon>
        <taxon>Rhabditina</taxon>
        <taxon>Rhabditomorpha</taxon>
        <taxon>Rhabditoidea</taxon>
        <taxon>Rhabditidae</taxon>
        <taxon>Peloderinae</taxon>
        <taxon>Caenorhabditis</taxon>
    </lineage>
</organism>
<dbReference type="AlphaFoldDB" id="A0AAE9JDY1"/>
<dbReference type="SMART" id="SM00355">
    <property type="entry name" value="ZnF_C2H2"/>
    <property type="match status" value="2"/>
</dbReference>
<evidence type="ECO:0000259" key="4">
    <source>
        <dbReference type="PROSITE" id="PS50157"/>
    </source>
</evidence>
<keyword evidence="6" id="KW-1185">Reference proteome</keyword>
<keyword evidence="1" id="KW-0863">Zinc-finger</keyword>
<dbReference type="EMBL" id="CP092623">
    <property type="protein sequence ID" value="UMM26709.1"/>
    <property type="molecule type" value="Genomic_DNA"/>
</dbReference>
<evidence type="ECO:0000313" key="6">
    <source>
        <dbReference type="Proteomes" id="UP000829354"/>
    </source>
</evidence>
<name>A0AAE9JDY1_CAEBR</name>
<keyword evidence="2" id="KW-0175">Coiled coil</keyword>
<evidence type="ECO:0000313" key="5">
    <source>
        <dbReference type="EMBL" id="UMM26709.1"/>
    </source>
</evidence>
<gene>
    <name evidence="5" type="ORF">L5515_010297</name>
</gene>
<dbReference type="Gene3D" id="3.30.160.60">
    <property type="entry name" value="Classic Zinc Finger"/>
    <property type="match status" value="1"/>
</dbReference>
<feature type="domain" description="C2H2-type" evidence="4">
    <location>
        <begin position="158"/>
        <end position="185"/>
    </location>
</feature>
<dbReference type="PROSITE" id="PS50157">
    <property type="entry name" value="ZINC_FINGER_C2H2_2"/>
    <property type="match status" value="1"/>
</dbReference>
<dbReference type="GO" id="GO:0008270">
    <property type="term" value="F:zinc ion binding"/>
    <property type="evidence" value="ECO:0007669"/>
    <property type="project" value="UniProtKB-KW"/>
</dbReference>
<evidence type="ECO:0000256" key="2">
    <source>
        <dbReference type="SAM" id="Coils"/>
    </source>
</evidence>
<accession>A0AAE9JDY1</accession>
<proteinExistence type="predicted"/>
<reference evidence="5 6" key="1">
    <citation type="submission" date="2022-04" db="EMBL/GenBank/DDBJ databases">
        <title>Chromosome-level reference genomes for two strains of Caenorhabditis briggsae: an improved platform for comparative genomics.</title>
        <authorList>
            <person name="Stevens L."/>
            <person name="Andersen E."/>
        </authorList>
    </citation>
    <scope>NUCLEOTIDE SEQUENCE [LARGE SCALE GENOMIC DNA]</scope>
    <source>
        <strain evidence="5">VX34</strain>
        <tissue evidence="5">Whole-organism</tissue>
    </source>
</reference>
<dbReference type="Proteomes" id="UP000829354">
    <property type="component" value="Chromosome IV"/>
</dbReference>
<sequence length="320" mass="37005">MDPEMEMEIAEETMDNPEEAMEVPMETTEVGMEVPEEKLEEKIEEKIEEEIHKQTAPPVKAKKTWSRKRIAIDADCPIDKKTMRDKIQEARAAQLQEELDKYKKKREEELLAEEKRKELLANLAEGKVEDQEFKQRKGRATKAPIPTEMSTDPAIARLQCKKCFACFKSKDKLRRHKRSHQQNAEVECNLCGAQIKYRYNLRQHLEKCVQKQVLQDELPLLEANYPDFVAKMNAAMEDPGLDLPPIPSCFKMDKHGFVTGWDPNLKVDLAAVIPNYNKNYKPRVRILLYLIVGDSWPMVGQWSEMFGNGGRWLAMIGDGR</sequence>
<feature type="compositionally biased region" description="Acidic residues" evidence="3">
    <location>
        <begin position="1"/>
        <end position="21"/>
    </location>
</feature>
<evidence type="ECO:0000256" key="3">
    <source>
        <dbReference type="SAM" id="MobiDB-lite"/>
    </source>
</evidence>
<dbReference type="InterPro" id="IPR013087">
    <property type="entry name" value="Znf_C2H2_type"/>
</dbReference>
<feature type="coiled-coil region" evidence="2">
    <location>
        <begin position="85"/>
        <end position="122"/>
    </location>
</feature>
<feature type="region of interest" description="Disordered" evidence="3">
    <location>
        <begin position="1"/>
        <end position="22"/>
    </location>
</feature>
<dbReference type="Pfam" id="PF00096">
    <property type="entry name" value="zf-C2H2"/>
    <property type="match status" value="1"/>
</dbReference>
<dbReference type="PROSITE" id="PS00028">
    <property type="entry name" value="ZINC_FINGER_C2H2_1"/>
    <property type="match status" value="1"/>
</dbReference>
<keyword evidence="1" id="KW-0479">Metal-binding</keyword>
<dbReference type="InterPro" id="IPR036236">
    <property type="entry name" value="Znf_C2H2_sf"/>
</dbReference>
<keyword evidence="1" id="KW-0862">Zinc</keyword>